<accession>A0A841T451</accession>
<sequence length="192" mass="22632">MKNFAEELAYWYLRFNGFFPLPNFVLHQRDLQSHQSADADLLGIRQKYVLEEVGGTHQDSCLFKHFGNELYHIGVICEVKSAGMVRTRDILMAREDRLRYALKRIGFFSESKVEEHLNVLRTEKVTFGRFHAVGKVLFTARPFQLEDWICITLKQAEDFIVNRIRQFPVEKGGAKHFFDSELLQYLIWKNTR</sequence>
<evidence type="ECO:0000313" key="1">
    <source>
        <dbReference type="EMBL" id="MBB6637616.1"/>
    </source>
</evidence>
<dbReference type="Proteomes" id="UP000535838">
    <property type="component" value="Unassembled WGS sequence"/>
</dbReference>
<dbReference type="EMBL" id="JACJVQ010000024">
    <property type="protein sequence ID" value="MBB6637616.1"/>
    <property type="molecule type" value="Genomic_DNA"/>
</dbReference>
<proteinExistence type="predicted"/>
<gene>
    <name evidence="1" type="ORF">H7B67_26130</name>
</gene>
<comment type="caution">
    <text evidence="1">The sequence shown here is derived from an EMBL/GenBank/DDBJ whole genome shotgun (WGS) entry which is preliminary data.</text>
</comment>
<keyword evidence="2" id="KW-1185">Reference proteome</keyword>
<dbReference type="AlphaFoldDB" id="A0A841T451"/>
<protein>
    <submittedName>
        <fullName evidence="1">Uncharacterized protein</fullName>
    </submittedName>
</protein>
<reference evidence="1 2" key="1">
    <citation type="submission" date="2020-08" db="EMBL/GenBank/DDBJ databases">
        <title>Cohnella phylogeny.</title>
        <authorList>
            <person name="Dunlap C."/>
        </authorList>
    </citation>
    <scope>NUCLEOTIDE SEQUENCE [LARGE SCALE GENOMIC DNA]</scope>
    <source>
        <strain evidence="1 2">DSM 25241</strain>
    </source>
</reference>
<name>A0A841T451_9BACL</name>
<evidence type="ECO:0000313" key="2">
    <source>
        <dbReference type="Proteomes" id="UP000535838"/>
    </source>
</evidence>
<organism evidence="1 2">
    <name type="scientific">Cohnella thailandensis</name>
    <dbReference type="NCBI Taxonomy" id="557557"/>
    <lineage>
        <taxon>Bacteria</taxon>
        <taxon>Bacillati</taxon>
        <taxon>Bacillota</taxon>
        <taxon>Bacilli</taxon>
        <taxon>Bacillales</taxon>
        <taxon>Paenibacillaceae</taxon>
        <taxon>Cohnella</taxon>
    </lineage>
</organism>
<dbReference type="RefSeq" id="WP_185122826.1">
    <property type="nucleotide sequence ID" value="NZ_JACJVQ010000024.1"/>
</dbReference>